<organism evidence="3">
    <name type="scientific">Volvox carteri f. nagariensis</name>
    <dbReference type="NCBI Taxonomy" id="3068"/>
    <lineage>
        <taxon>Eukaryota</taxon>
        <taxon>Viridiplantae</taxon>
        <taxon>Chlorophyta</taxon>
        <taxon>core chlorophytes</taxon>
        <taxon>Chlorophyceae</taxon>
        <taxon>CS clade</taxon>
        <taxon>Chlamydomonadales</taxon>
        <taxon>Volvocaceae</taxon>
        <taxon>Volvox</taxon>
    </lineage>
</organism>
<dbReference type="EMBL" id="GL378371">
    <property type="protein sequence ID" value="EFJ43672.1"/>
    <property type="molecule type" value="Genomic_DNA"/>
</dbReference>
<name>D8U9N4_VOLCA</name>
<sequence length="843" mass="86658">MVVSSHGWGALLRGGMPHPPKTTIQLPTKGPTLVATAWRAATKRAVTASNPGAAAATAITTPPHLDLSFRTPKRPTTAITSTHSVSSSEDPPTPRLTWLSYLSPNPVGRAAGSGKTASRGPSRGGATVRDGYTSVTGRRGRRGSSSGGGSGGRGSDRSSSRGSRSRSRTKRSESFGGGGSEAVAYGRRLNSSAAPQQQRRRTFEGATAAAATAATSGSAARVRPISVSARPGTGPLLLHAGPPLATGRLKSDISTNTDADSEREEEAVVQQMLGGTAAWLQERQLERQRQQDLAELRRAARRRARAAVAGTAEVLRGGGGGGGYDSDSRSSRGTVRSNGTLSADSRCGDDGLDVGASFTSWVGNRRAINGSHVGRAGGAAALGIGVSRPRSPPPPLVLLRTQNAATVLAAAQRRHLLSRSSGGAVVRRAARCAMRTALSAREGGGGGKSNSNSTVAAAAVLRRALLWRDAEVLVASETGRLRGLGGGGCGRGQLLLPAAGTRKALSDSSEDSFAYRVTSAAMTLRSMSVPRYSAGRRHDIAWQRQRQAHQRLGGSIAAGYSLSRDESRSAGRGARRASPTAAAAAAAFRSAADVASAAVSRATSVISSGSSGDGSGSTGKPRTWFMTEVLRTPVGSHLSDREEPQTHGSQWGRRGGGRDGGGAGSGSCPSSPVTWSPPWIQSPSQKLSLSRVWGPMYPLESKSPRSSYEGGGGGGSGKGGGRGEGEEGFHGGAGGGGAQHGADGYAASDDALWRSPSRPPPSRPPAGKSHSVLRVEHGPSALVMHCGDDPSVGEVHEAEERRSVSRPHSKVVRALSCHKVIVKVLLWRCRSGGGLADVSKLHA</sequence>
<evidence type="ECO:0000313" key="3">
    <source>
        <dbReference type="Proteomes" id="UP000001058"/>
    </source>
</evidence>
<feature type="compositionally biased region" description="Low complexity" evidence="1">
    <location>
        <begin position="47"/>
        <end position="63"/>
    </location>
</feature>
<feature type="region of interest" description="Disordered" evidence="1">
    <location>
        <begin position="554"/>
        <end position="576"/>
    </location>
</feature>
<dbReference type="AlphaFoldDB" id="D8U9N4"/>
<evidence type="ECO:0000256" key="1">
    <source>
        <dbReference type="SAM" id="MobiDB-lite"/>
    </source>
</evidence>
<protein>
    <submittedName>
        <fullName evidence="2">Uncharacterized protein</fullName>
    </submittedName>
</protein>
<reference evidence="2 3" key="1">
    <citation type="journal article" date="2010" name="Science">
        <title>Genomic analysis of organismal complexity in the multicellular green alga Volvox carteri.</title>
        <authorList>
            <person name="Prochnik S.E."/>
            <person name="Umen J."/>
            <person name="Nedelcu A.M."/>
            <person name="Hallmann A."/>
            <person name="Miller S.M."/>
            <person name="Nishii I."/>
            <person name="Ferris P."/>
            <person name="Kuo A."/>
            <person name="Mitros T."/>
            <person name="Fritz-Laylin L.K."/>
            <person name="Hellsten U."/>
            <person name="Chapman J."/>
            <person name="Simakov O."/>
            <person name="Rensing S.A."/>
            <person name="Terry A."/>
            <person name="Pangilinan J."/>
            <person name="Kapitonov V."/>
            <person name="Jurka J."/>
            <person name="Salamov A."/>
            <person name="Shapiro H."/>
            <person name="Schmutz J."/>
            <person name="Grimwood J."/>
            <person name="Lindquist E."/>
            <person name="Lucas S."/>
            <person name="Grigoriev I.V."/>
            <person name="Schmitt R."/>
            <person name="Kirk D."/>
            <person name="Rokhsar D.S."/>
        </authorList>
    </citation>
    <scope>NUCLEOTIDE SEQUENCE [LARGE SCALE GENOMIC DNA]</scope>
    <source>
        <strain evidence="3">f. Nagariensis / Eve</strain>
    </source>
</reference>
<proteinExistence type="predicted"/>
<dbReference type="RefSeq" id="XP_002955372.1">
    <property type="nucleotide sequence ID" value="XM_002955326.1"/>
</dbReference>
<accession>D8U9N4</accession>
<feature type="region of interest" description="Disordered" evidence="1">
    <location>
        <begin position="634"/>
        <end position="686"/>
    </location>
</feature>
<feature type="compositionally biased region" description="Low complexity" evidence="1">
    <location>
        <begin position="205"/>
        <end position="220"/>
    </location>
</feature>
<feature type="region of interest" description="Disordered" evidence="1">
    <location>
        <begin position="47"/>
        <end position="221"/>
    </location>
</feature>
<feature type="compositionally biased region" description="Low complexity" evidence="1">
    <location>
        <begin position="233"/>
        <end position="247"/>
    </location>
</feature>
<dbReference type="KEGG" id="vcn:VOLCADRAFT_96266"/>
<feature type="compositionally biased region" description="Polar residues" evidence="1">
    <location>
        <begin position="334"/>
        <end position="343"/>
    </location>
</feature>
<feature type="region of interest" description="Disordered" evidence="1">
    <location>
        <begin position="314"/>
        <end position="346"/>
    </location>
</feature>
<feature type="region of interest" description="Disordered" evidence="1">
    <location>
        <begin position="1"/>
        <end position="25"/>
    </location>
</feature>
<feature type="compositionally biased region" description="Gly residues" evidence="1">
    <location>
        <begin position="709"/>
        <end position="720"/>
    </location>
</feature>
<feature type="region of interest" description="Disordered" evidence="1">
    <location>
        <begin position="233"/>
        <end position="260"/>
    </location>
</feature>
<feature type="region of interest" description="Disordered" evidence="1">
    <location>
        <begin position="700"/>
        <end position="771"/>
    </location>
</feature>
<feature type="compositionally biased region" description="Polar residues" evidence="1">
    <location>
        <begin position="77"/>
        <end position="90"/>
    </location>
</feature>
<evidence type="ECO:0000313" key="2">
    <source>
        <dbReference type="EMBL" id="EFJ43672.1"/>
    </source>
</evidence>
<gene>
    <name evidence="2" type="ORF">VOLCADRAFT_96266</name>
</gene>
<dbReference type="Proteomes" id="UP000001058">
    <property type="component" value="Unassembled WGS sequence"/>
</dbReference>
<dbReference type="InParanoid" id="D8U9N4"/>
<dbReference type="OrthoDB" id="10689304at2759"/>
<keyword evidence="3" id="KW-1185">Reference proteome</keyword>
<feature type="compositionally biased region" description="Gly residues" evidence="1">
    <location>
        <begin position="730"/>
        <end position="739"/>
    </location>
</feature>
<dbReference type="GeneID" id="9616359"/>